<comment type="caution">
    <text evidence="3">The sequence shown here is derived from an EMBL/GenBank/DDBJ whole genome shotgun (WGS) entry which is preliminary data.</text>
</comment>
<accession>A0A7X2NS37</accession>
<feature type="chain" id="PRO_5031268967" evidence="2">
    <location>
        <begin position="21"/>
        <end position="189"/>
    </location>
</feature>
<evidence type="ECO:0000256" key="1">
    <source>
        <dbReference type="ARBA" id="ARBA00022729"/>
    </source>
</evidence>
<dbReference type="Proteomes" id="UP000461880">
    <property type="component" value="Unassembled WGS sequence"/>
</dbReference>
<name>A0A7X2NS37_9FIRM</name>
<proteinExistence type="predicted"/>
<organism evidence="3 4">
    <name type="scientific">Stecheria intestinalis</name>
    <dbReference type="NCBI Taxonomy" id="2606630"/>
    <lineage>
        <taxon>Bacteria</taxon>
        <taxon>Bacillati</taxon>
        <taxon>Bacillota</taxon>
        <taxon>Erysipelotrichia</taxon>
        <taxon>Erysipelotrichales</taxon>
        <taxon>Erysipelotrichaceae</taxon>
        <taxon>Stecheria</taxon>
    </lineage>
</organism>
<feature type="signal peptide" evidence="2">
    <location>
        <begin position="1"/>
        <end position="20"/>
    </location>
</feature>
<dbReference type="InterPro" id="IPR029050">
    <property type="entry name" value="Immunoprotect_excell_Ig-like"/>
</dbReference>
<dbReference type="AlphaFoldDB" id="A0A7X2NS37"/>
<dbReference type="EMBL" id="VUMN01000013">
    <property type="protein sequence ID" value="MSS58557.1"/>
    <property type="molecule type" value="Genomic_DNA"/>
</dbReference>
<dbReference type="Gene3D" id="2.60.40.1240">
    <property type="match status" value="1"/>
</dbReference>
<dbReference type="RefSeq" id="WP_105302549.1">
    <property type="nucleotide sequence ID" value="NZ_JAQXPC010000055.1"/>
</dbReference>
<keyword evidence="1 2" id="KW-0732">Signal</keyword>
<evidence type="ECO:0000313" key="3">
    <source>
        <dbReference type="EMBL" id="MSS58557.1"/>
    </source>
</evidence>
<evidence type="ECO:0000256" key="2">
    <source>
        <dbReference type="SAM" id="SignalP"/>
    </source>
</evidence>
<reference evidence="3 4" key="1">
    <citation type="submission" date="2019-08" db="EMBL/GenBank/DDBJ databases">
        <title>In-depth cultivation of the pig gut microbiome towards novel bacterial diversity and tailored functional studies.</title>
        <authorList>
            <person name="Wylensek D."/>
            <person name="Hitch T.C.A."/>
            <person name="Clavel T."/>
        </authorList>
    </citation>
    <scope>NUCLEOTIDE SEQUENCE [LARGE SCALE GENOMIC DNA]</scope>
    <source>
        <strain evidence="3 4">Oil+RF-744-GAM-WT-6</strain>
    </source>
</reference>
<gene>
    <name evidence="3" type="ORF">FYJ51_06520</name>
</gene>
<evidence type="ECO:0000313" key="4">
    <source>
        <dbReference type="Proteomes" id="UP000461880"/>
    </source>
</evidence>
<sequence length="189" mass="20447">MRKAAVTALAAVLVLSGCSAAEQTATSAPAESTAAVQNEVTSANGYGQGETGDLIHTSFFDWTVNDAWQTDEYEGITPAAEHSLLVVNMTLTDTRTEESVPMYDSDFQVQWGGSEDTDFAVPVTYESSIEGGETMFAAQYTLEPGAPVTNNLVFEVPSGYTDFSMLFQEYFSDESLGDLFCVKFSAVYR</sequence>
<keyword evidence="4" id="KW-1185">Reference proteome</keyword>
<protein>
    <submittedName>
        <fullName evidence="3">DUF4352 domain-containing protein</fullName>
    </submittedName>
</protein>
<dbReference type="PROSITE" id="PS51257">
    <property type="entry name" value="PROKAR_LIPOPROTEIN"/>
    <property type="match status" value="1"/>
</dbReference>